<dbReference type="InterPro" id="IPR002305">
    <property type="entry name" value="aa-tRNA-synth_Ic"/>
</dbReference>
<evidence type="ECO:0000256" key="9">
    <source>
        <dbReference type="PROSITE-ProRule" id="PRU00182"/>
    </source>
</evidence>
<keyword evidence="2 10" id="KW-0436">Ligase</keyword>
<dbReference type="Pfam" id="PF00579">
    <property type="entry name" value="tRNA-synt_1b"/>
    <property type="match status" value="1"/>
</dbReference>
<dbReference type="SUPFAM" id="SSF55174">
    <property type="entry name" value="Alpha-L RNA-binding motif"/>
    <property type="match status" value="1"/>
</dbReference>
<dbReference type="Gene3D" id="3.40.50.620">
    <property type="entry name" value="HUPs"/>
    <property type="match status" value="1"/>
</dbReference>
<dbReference type="PROSITE" id="PS50889">
    <property type="entry name" value="S4"/>
    <property type="match status" value="1"/>
</dbReference>
<dbReference type="InterPro" id="IPR036986">
    <property type="entry name" value="S4_RNA-bd_sf"/>
</dbReference>
<evidence type="ECO:0000256" key="7">
    <source>
        <dbReference type="ARBA" id="ARBA00048248"/>
    </source>
</evidence>
<dbReference type="InterPro" id="IPR024088">
    <property type="entry name" value="Tyr-tRNA-ligase_bac-type"/>
</dbReference>
<evidence type="ECO:0000256" key="4">
    <source>
        <dbReference type="ARBA" id="ARBA00022840"/>
    </source>
</evidence>
<keyword evidence="4 10" id="KW-0067">ATP-binding</keyword>
<dbReference type="PATRIC" id="fig|1618552.3.peg.559"/>
<dbReference type="GO" id="GO:0006437">
    <property type="term" value="P:tyrosyl-tRNA aminoacylation"/>
    <property type="evidence" value="ECO:0007669"/>
    <property type="project" value="UniProtKB-UniRule"/>
</dbReference>
<evidence type="ECO:0000256" key="8">
    <source>
        <dbReference type="NCBIfam" id="TIGR00234"/>
    </source>
</evidence>
<dbReference type="GO" id="GO:0005829">
    <property type="term" value="C:cytosol"/>
    <property type="evidence" value="ECO:0007669"/>
    <property type="project" value="TreeGrafter"/>
</dbReference>
<protein>
    <recommendedName>
        <fullName evidence="1 8">Tyrosine--tRNA ligase</fullName>
        <ecNumber evidence="1 8">6.1.1.1</ecNumber>
    </recommendedName>
</protein>
<keyword evidence="6 10" id="KW-0030">Aminoacyl-tRNA synthetase</keyword>
<keyword evidence="9" id="KW-0694">RNA-binding</keyword>
<evidence type="ECO:0000313" key="12">
    <source>
        <dbReference type="Proteomes" id="UP000034793"/>
    </source>
</evidence>
<dbReference type="InterPro" id="IPR002307">
    <property type="entry name" value="Tyr-tRNA-ligase"/>
</dbReference>
<accession>A0A0G0PXV7</accession>
<evidence type="ECO:0000256" key="10">
    <source>
        <dbReference type="RuleBase" id="RU363036"/>
    </source>
</evidence>
<organism evidence="11 12">
    <name type="scientific">Candidatus Woesebacteria bacterium GW2011_GWA1_39_8</name>
    <dbReference type="NCBI Taxonomy" id="1618552"/>
    <lineage>
        <taxon>Bacteria</taxon>
        <taxon>Candidatus Woeseibacteriota</taxon>
    </lineage>
</organism>
<dbReference type="EMBL" id="LBXL01000017">
    <property type="protein sequence ID" value="KKR29966.1"/>
    <property type="molecule type" value="Genomic_DNA"/>
</dbReference>
<dbReference type="Gene3D" id="3.10.290.10">
    <property type="entry name" value="RNA-binding S4 domain"/>
    <property type="match status" value="1"/>
</dbReference>
<comment type="caution">
    <text evidence="11">The sequence shown here is derived from an EMBL/GenBank/DDBJ whole genome shotgun (WGS) entry which is preliminary data.</text>
</comment>
<reference evidence="11 12" key="1">
    <citation type="journal article" date="2015" name="Nature">
        <title>rRNA introns, odd ribosomes, and small enigmatic genomes across a large radiation of phyla.</title>
        <authorList>
            <person name="Brown C.T."/>
            <person name="Hug L.A."/>
            <person name="Thomas B.C."/>
            <person name="Sharon I."/>
            <person name="Castelle C.J."/>
            <person name="Singh A."/>
            <person name="Wilkins M.J."/>
            <person name="Williams K.H."/>
            <person name="Banfield J.F."/>
        </authorList>
    </citation>
    <scope>NUCLEOTIDE SEQUENCE [LARGE SCALE GENOMIC DNA]</scope>
</reference>
<dbReference type="PANTHER" id="PTHR11766">
    <property type="entry name" value="TYROSYL-TRNA SYNTHETASE"/>
    <property type="match status" value="1"/>
</dbReference>
<dbReference type="EC" id="6.1.1.1" evidence="1 8"/>
<evidence type="ECO:0000256" key="3">
    <source>
        <dbReference type="ARBA" id="ARBA00022741"/>
    </source>
</evidence>
<keyword evidence="5 10" id="KW-0648">Protein biosynthesis</keyword>
<dbReference type="CDD" id="cd00165">
    <property type="entry name" value="S4"/>
    <property type="match status" value="1"/>
</dbReference>
<dbReference type="Proteomes" id="UP000034793">
    <property type="component" value="Unassembled WGS sequence"/>
</dbReference>
<comment type="similarity">
    <text evidence="10">Belongs to the class-I aminoacyl-tRNA synthetase family.</text>
</comment>
<dbReference type="NCBIfam" id="TIGR00234">
    <property type="entry name" value="tyrS"/>
    <property type="match status" value="1"/>
</dbReference>
<evidence type="ECO:0000313" key="11">
    <source>
        <dbReference type="EMBL" id="KKR29966.1"/>
    </source>
</evidence>
<keyword evidence="3 10" id="KW-0547">Nucleotide-binding</keyword>
<dbReference type="InterPro" id="IPR014729">
    <property type="entry name" value="Rossmann-like_a/b/a_fold"/>
</dbReference>
<dbReference type="AlphaFoldDB" id="A0A0G0PXV7"/>
<dbReference type="GO" id="GO:0005524">
    <property type="term" value="F:ATP binding"/>
    <property type="evidence" value="ECO:0007669"/>
    <property type="project" value="UniProtKB-KW"/>
</dbReference>
<comment type="catalytic activity">
    <reaction evidence="7">
        <text>tRNA(Tyr) + L-tyrosine + ATP = L-tyrosyl-tRNA(Tyr) + AMP + diphosphate + H(+)</text>
        <dbReference type="Rhea" id="RHEA:10220"/>
        <dbReference type="Rhea" id="RHEA-COMP:9706"/>
        <dbReference type="Rhea" id="RHEA-COMP:9707"/>
        <dbReference type="ChEBI" id="CHEBI:15378"/>
        <dbReference type="ChEBI" id="CHEBI:30616"/>
        <dbReference type="ChEBI" id="CHEBI:33019"/>
        <dbReference type="ChEBI" id="CHEBI:58315"/>
        <dbReference type="ChEBI" id="CHEBI:78442"/>
        <dbReference type="ChEBI" id="CHEBI:78536"/>
        <dbReference type="ChEBI" id="CHEBI:456215"/>
        <dbReference type="EC" id="6.1.1.1"/>
    </reaction>
</comment>
<dbReference type="CDD" id="cd00805">
    <property type="entry name" value="TyrRS_core"/>
    <property type="match status" value="1"/>
</dbReference>
<dbReference type="SUPFAM" id="SSF52374">
    <property type="entry name" value="Nucleotidylyl transferase"/>
    <property type="match status" value="1"/>
</dbReference>
<evidence type="ECO:0000256" key="6">
    <source>
        <dbReference type="ARBA" id="ARBA00023146"/>
    </source>
</evidence>
<gene>
    <name evidence="11" type="ORF">UT61_C0017G0003</name>
</gene>
<dbReference type="PANTHER" id="PTHR11766:SF1">
    <property type="entry name" value="TYROSINE--TRNA LIGASE"/>
    <property type="match status" value="1"/>
</dbReference>
<dbReference type="GO" id="GO:0004831">
    <property type="term" value="F:tyrosine-tRNA ligase activity"/>
    <property type="evidence" value="ECO:0007669"/>
    <property type="project" value="UniProtKB-UniRule"/>
</dbReference>
<name>A0A0G0PXV7_9BACT</name>
<dbReference type="GO" id="GO:0003723">
    <property type="term" value="F:RNA binding"/>
    <property type="evidence" value="ECO:0007669"/>
    <property type="project" value="UniProtKB-KW"/>
</dbReference>
<proteinExistence type="inferred from homology"/>
<evidence type="ECO:0000256" key="5">
    <source>
        <dbReference type="ARBA" id="ARBA00022917"/>
    </source>
</evidence>
<dbReference type="Gene3D" id="1.10.240.10">
    <property type="entry name" value="Tyrosyl-Transfer RNA Synthetase"/>
    <property type="match status" value="1"/>
</dbReference>
<sequence>MTIGDEILKRRVKKVLPDKEGLKALMHKRKVKLYQGFDATGGRLHLGHSVGIRKLMDFANAGHEVIFLFGTGTVLVGDPSQRDTGRALITPDEVEKNIEGWKKQVSPLVDWDKVKIQKNGDWLTKLKLQDIINIASHISAVQLFKREMFQRRLTKGDTVWYHETMYPLLQGYDSVEMDVDLEIGGTDQEFNMLIGRELLKKMKGKEKYVLTTPMIMGTDGKQMSKTSGNCVWLDDTPSDMYGKLLSIPDTQIISYMSNVTDIPLDEIGETEKNLQNGRFNPLDAKKKLALAVVTQLHSEGDAKKAQAYFEKTFQEGKLPVKGLEVRVENKINVIDAAAVSAGSKSEAKRLLTQNALDVNGKTITDPKEYLQVGDILKVGKKDFVKIVEK</sequence>
<dbReference type="PRINTS" id="PR01040">
    <property type="entry name" value="TRNASYNTHTYR"/>
</dbReference>
<evidence type="ECO:0000256" key="2">
    <source>
        <dbReference type="ARBA" id="ARBA00022598"/>
    </source>
</evidence>
<evidence type="ECO:0000256" key="1">
    <source>
        <dbReference type="ARBA" id="ARBA00013160"/>
    </source>
</evidence>